<feature type="region of interest" description="Disordered" evidence="2">
    <location>
        <begin position="1"/>
        <end position="24"/>
    </location>
</feature>
<proteinExistence type="inferred from homology"/>
<dbReference type="EMBL" id="JASSZA010000003">
    <property type="protein sequence ID" value="KAK2114936.1"/>
    <property type="molecule type" value="Genomic_DNA"/>
</dbReference>
<dbReference type="PANTHER" id="PTHR24291">
    <property type="entry name" value="CYTOCHROME P450 FAMILY 4"/>
    <property type="match status" value="1"/>
</dbReference>
<feature type="non-terminal residue" evidence="3">
    <location>
        <position position="1"/>
    </location>
</feature>
<sequence length="62" mass="6894">VIAERANEITADGECRGDGRGSAHSKNKRRAFLDLLLSVTDDEGNGLSHEDIREEVDTFMFE</sequence>
<dbReference type="PANTHER" id="PTHR24291:SF193">
    <property type="entry name" value="CYTOCHROME P450 4V2"/>
    <property type="match status" value="1"/>
</dbReference>
<gene>
    <name evidence="3" type="primary">CYP4V2_2</name>
    <name evidence="3" type="ORF">P7K49_005561</name>
</gene>
<feature type="non-terminal residue" evidence="3">
    <location>
        <position position="62"/>
    </location>
</feature>
<reference evidence="3 4" key="1">
    <citation type="submission" date="2023-05" db="EMBL/GenBank/DDBJ databases">
        <title>B98-5 Cell Line De Novo Hybrid Assembly: An Optical Mapping Approach.</title>
        <authorList>
            <person name="Kananen K."/>
            <person name="Auerbach J.A."/>
            <person name="Kautto E."/>
            <person name="Blachly J.S."/>
        </authorList>
    </citation>
    <scope>NUCLEOTIDE SEQUENCE [LARGE SCALE GENOMIC DNA]</scope>
    <source>
        <strain evidence="3">B95-8</strain>
        <tissue evidence="3">Cell line</tissue>
    </source>
</reference>
<evidence type="ECO:0000313" key="3">
    <source>
        <dbReference type="EMBL" id="KAK2114936.1"/>
    </source>
</evidence>
<comment type="similarity">
    <text evidence="1">Belongs to the cytochrome P450 family.</text>
</comment>
<accession>A0ABQ9W0P4</accession>
<keyword evidence="4" id="KW-1185">Reference proteome</keyword>
<dbReference type="InterPro" id="IPR050196">
    <property type="entry name" value="Cytochrome_P450_Monoox"/>
</dbReference>
<evidence type="ECO:0000313" key="4">
    <source>
        <dbReference type="Proteomes" id="UP001266305"/>
    </source>
</evidence>
<evidence type="ECO:0000256" key="1">
    <source>
        <dbReference type="ARBA" id="ARBA00010617"/>
    </source>
</evidence>
<organism evidence="3 4">
    <name type="scientific">Saguinus oedipus</name>
    <name type="common">Cotton-top tamarin</name>
    <name type="synonym">Oedipomidas oedipus</name>
    <dbReference type="NCBI Taxonomy" id="9490"/>
    <lineage>
        <taxon>Eukaryota</taxon>
        <taxon>Metazoa</taxon>
        <taxon>Chordata</taxon>
        <taxon>Craniata</taxon>
        <taxon>Vertebrata</taxon>
        <taxon>Euteleostomi</taxon>
        <taxon>Mammalia</taxon>
        <taxon>Eutheria</taxon>
        <taxon>Euarchontoglires</taxon>
        <taxon>Primates</taxon>
        <taxon>Haplorrhini</taxon>
        <taxon>Platyrrhini</taxon>
        <taxon>Cebidae</taxon>
        <taxon>Callitrichinae</taxon>
        <taxon>Saguinus</taxon>
    </lineage>
</organism>
<protein>
    <submittedName>
        <fullName evidence="3">Cytochrome P450 4V2</fullName>
    </submittedName>
</protein>
<evidence type="ECO:0000256" key="2">
    <source>
        <dbReference type="SAM" id="MobiDB-lite"/>
    </source>
</evidence>
<dbReference type="Proteomes" id="UP001266305">
    <property type="component" value="Unassembled WGS sequence"/>
</dbReference>
<comment type="caution">
    <text evidence="3">The sequence shown here is derived from an EMBL/GenBank/DDBJ whole genome shotgun (WGS) entry which is preliminary data.</text>
</comment>
<name>A0ABQ9W0P4_SAGOE</name>